<dbReference type="InterPro" id="IPR036034">
    <property type="entry name" value="PDZ_sf"/>
</dbReference>
<name>A0AA85B6S8_9TREM</name>
<dbReference type="WBParaSite" id="SMTH1_34730.2">
    <property type="protein sequence ID" value="SMTH1_34730.2"/>
    <property type="gene ID" value="SMTH1_34730"/>
</dbReference>
<dbReference type="CDD" id="cd06735">
    <property type="entry name" value="PDZ5_MAGI-1_3-like"/>
    <property type="match status" value="1"/>
</dbReference>
<dbReference type="SUPFAM" id="SSF50156">
    <property type="entry name" value="PDZ domain-like"/>
    <property type="match status" value="3"/>
</dbReference>
<dbReference type="Proteomes" id="UP000050791">
    <property type="component" value="Unassembled WGS sequence"/>
</dbReference>
<dbReference type="Gene3D" id="2.30.42.10">
    <property type="match status" value="2"/>
</dbReference>
<dbReference type="SMART" id="SM00228">
    <property type="entry name" value="PDZ"/>
    <property type="match status" value="3"/>
</dbReference>
<proteinExistence type="predicted"/>
<organism evidence="2 3">
    <name type="scientific">Schistosoma mattheei</name>
    <dbReference type="NCBI Taxonomy" id="31246"/>
    <lineage>
        <taxon>Eukaryota</taxon>
        <taxon>Metazoa</taxon>
        <taxon>Spiralia</taxon>
        <taxon>Lophotrochozoa</taxon>
        <taxon>Platyhelminthes</taxon>
        <taxon>Trematoda</taxon>
        <taxon>Digenea</taxon>
        <taxon>Strigeidida</taxon>
        <taxon>Schistosomatoidea</taxon>
        <taxon>Schistosomatidae</taxon>
        <taxon>Schistosoma</taxon>
    </lineage>
</organism>
<feature type="domain" description="PDZ" evidence="1">
    <location>
        <begin position="268"/>
        <end position="351"/>
    </location>
</feature>
<dbReference type="Pfam" id="PF00595">
    <property type="entry name" value="PDZ"/>
    <property type="match status" value="2"/>
</dbReference>
<accession>A0AA85B6S8</accession>
<feature type="domain" description="PDZ" evidence="1">
    <location>
        <begin position="420"/>
        <end position="503"/>
    </location>
</feature>
<dbReference type="GO" id="GO:0007165">
    <property type="term" value="P:signal transduction"/>
    <property type="evidence" value="ECO:0007669"/>
    <property type="project" value="TreeGrafter"/>
</dbReference>
<dbReference type="InterPro" id="IPR001478">
    <property type="entry name" value="PDZ"/>
</dbReference>
<dbReference type="GO" id="GO:0005737">
    <property type="term" value="C:cytoplasm"/>
    <property type="evidence" value="ECO:0007669"/>
    <property type="project" value="TreeGrafter"/>
</dbReference>
<dbReference type="CDD" id="cd06734">
    <property type="entry name" value="PDZ4_MAGI-1_3-like"/>
    <property type="match status" value="1"/>
</dbReference>
<evidence type="ECO:0000259" key="1">
    <source>
        <dbReference type="PROSITE" id="PS50106"/>
    </source>
</evidence>
<reference evidence="3" key="1">
    <citation type="submission" date="2023-11" db="UniProtKB">
        <authorList>
            <consortium name="WormBaseParasite"/>
        </authorList>
    </citation>
    <scope>IDENTIFICATION</scope>
</reference>
<dbReference type="PANTHER" id="PTHR10316:SF40">
    <property type="entry name" value="LD27118P"/>
    <property type="match status" value="1"/>
</dbReference>
<sequence>MEKNPQIIIYKQMIKNTSLNTSELNNVNNLLMKRTREPWLPKKCISPGIGKSGPCDTPDYIPISQLLNTSKTNNHQINNSSDLYNMPQYDMFKQNQINEQQQSFTNYKHCDDSLLDRITSPCLSPPTQMKNSNNPMLNIPEVNTSNTNCNNFTEENVKIRYSTKDGKLKFVKENAEQNLPSIIPMEDNGSSGESSQNLVVGDLLVAIENHSVLSCKPSEIEELLRLAAKNNNGFVTLTVRRIHSSDKAECMKISEIPTKDSISSNIINVKLLKEKDEGFGFVIVSSLNKEKASEIGRIIPGSPADKCGQLEVGQRILAINGYCLLGINHMDIVNLIRQNQQQLILTIEKPGSLSNDQHKSRTNSLDTDENLIPPATSTMICPNPTVCFRPTNGSKTTELLDENRVVKPSLNDISTRSLYSITLQRGPNGFGFSVRSGFESNTSPLIVYRIADNGPAFQEGQMKVGDEILEINGISTFTMTHQQAVTLIRSSGSTLRILLQRFNENQYEYSF</sequence>
<dbReference type="PANTHER" id="PTHR10316">
    <property type="entry name" value="MEMBRANE ASSOCIATED GUANYLATE KINASE-RELATED"/>
    <property type="match status" value="1"/>
</dbReference>
<evidence type="ECO:0000313" key="2">
    <source>
        <dbReference type="Proteomes" id="UP000050791"/>
    </source>
</evidence>
<evidence type="ECO:0000313" key="3">
    <source>
        <dbReference type="WBParaSite" id="SMTH1_34730.2"/>
    </source>
</evidence>
<dbReference type="PROSITE" id="PS50106">
    <property type="entry name" value="PDZ"/>
    <property type="match status" value="2"/>
</dbReference>
<dbReference type="AlphaFoldDB" id="A0AA85B6S8"/>
<protein>
    <recommendedName>
        <fullName evidence="1">PDZ domain-containing protein</fullName>
    </recommendedName>
</protein>